<feature type="region of interest" description="Disordered" evidence="4">
    <location>
        <begin position="19"/>
        <end position="120"/>
    </location>
</feature>
<feature type="compositionally biased region" description="Basic and acidic residues" evidence="4">
    <location>
        <begin position="50"/>
        <end position="59"/>
    </location>
</feature>
<keyword evidence="6" id="KW-1185">Reference proteome</keyword>
<feature type="region of interest" description="Disordered" evidence="4">
    <location>
        <begin position="134"/>
        <end position="211"/>
    </location>
</feature>
<dbReference type="InterPro" id="IPR028133">
    <property type="entry name" value="Dynamitin"/>
</dbReference>
<evidence type="ECO:0000256" key="4">
    <source>
        <dbReference type="SAM" id="MobiDB-lite"/>
    </source>
</evidence>
<dbReference type="Pfam" id="PF04912">
    <property type="entry name" value="Dynamitin"/>
    <property type="match status" value="1"/>
</dbReference>
<feature type="compositionally biased region" description="Polar residues" evidence="4">
    <location>
        <begin position="28"/>
        <end position="46"/>
    </location>
</feature>
<dbReference type="GO" id="GO:0005869">
    <property type="term" value="C:dynactin complex"/>
    <property type="evidence" value="ECO:0007669"/>
    <property type="project" value="InterPro"/>
</dbReference>
<dbReference type="OrthoDB" id="4977at2759"/>
<accession>W2RLI7</accession>
<evidence type="ECO:0000313" key="5">
    <source>
        <dbReference type="EMBL" id="ETN37342.1"/>
    </source>
</evidence>
<comment type="subcellular location">
    <subcellularLocation>
        <location evidence="1">Cytoplasm</location>
    </subcellularLocation>
</comment>
<feature type="compositionally biased region" description="Acidic residues" evidence="4">
    <location>
        <begin position="106"/>
        <end position="116"/>
    </location>
</feature>
<organism evidence="5 6">
    <name type="scientific">Cyphellophora europaea (strain CBS 101466)</name>
    <name type="common">Phialophora europaea</name>
    <dbReference type="NCBI Taxonomy" id="1220924"/>
    <lineage>
        <taxon>Eukaryota</taxon>
        <taxon>Fungi</taxon>
        <taxon>Dikarya</taxon>
        <taxon>Ascomycota</taxon>
        <taxon>Pezizomycotina</taxon>
        <taxon>Eurotiomycetes</taxon>
        <taxon>Chaetothyriomycetidae</taxon>
        <taxon>Chaetothyriales</taxon>
        <taxon>Cyphellophoraceae</taxon>
        <taxon>Cyphellophora</taxon>
    </lineage>
</organism>
<feature type="compositionally biased region" description="Basic and acidic residues" evidence="4">
    <location>
        <begin position="134"/>
        <end position="148"/>
    </location>
</feature>
<dbReference type="eggNOG" id="KOG3958">
    <property type="taxonomic scope" value="Eukaryota"/>
</dbReference>
<dbReference type="InParanoid" id="W2RLI7"/>
<dbReference type="STRING" id="1220924.W2RLI7"/>
<protein>
    <recommendedName>
        <fullName evidence="7">Dynactin subunit</fullName>
    </recommendedName>
</protein>
<dbReference type="GeneID" id="19975672"/>
<feature type="compositionally biased region" description="Basic residues" evidence="4">
    <location>
        <begin position="90"/>
        <end position="101"/>
    </location>
</feature>
<keyword evidence="2" id="KW-0963">Cytoplasm</keyword>
<dbReference type="Proteomes" id="UP000030752">
    <property type="component" value="Unassembled WGS sequence"/>
</dbReference>
<evidence type="ECO:0000256" key="3">
    <source>
        <dbReference type="SAM" id="Coils"/>
    </source>
</evidence>
<name>W2RLI7_CYPE1</name>
<evidence type="ECO:0000256" key="1">
    <source>
        <dbReference type="ARBA" id="ARBA00004496"/>
    </source>
</evidence>
<evidence type="ECO:0008006" key="7">
    <source>
        <dbReference type="Google" id="ProtNLM"/>
    </source>
</evidence>
<proteinExistence type="predicted"/>
<feature type="coiled-coil region" evidence="3">
    <location>
        <begin position="410"/>
        <end position="444"/>
    </location>
</feature>
<keyword evidence="3" id="KW-0175">Coiled coil</keyword>
<gene>
    <name evidence="5" type="ORF">HMPREF1541_08333</name>
</gene>
<dbReference type="PANTHER" id="PTHR15346">
    <property type="entry name" value="DYNACTIN SUBUNIT"/>
    <property type="match status" value="1"/>
</dbReference>
<dbReference type="GO" id="GO:0007017">
    <property type="term" value="P:microtubule-based process"/>
    <property type="evidence" value="ECO:0007669"/>
    <property type="project" value="InterPro"/>
</dbReference>
<dbReference type="RefSeq" id="XP_008720874.1">
    <property type="nucleotide sequence ID" value="XM_008722652.1"/>
</dbReference>
<dbReference type="EMBL" id="KB822724">
    <property type="protein sequence ID" value="ETN37342.1"/>
    <property type="molecule type" value="Genomic_DNA"/>
</dbReference>
<dbReference type="GO" id="GO:0005737">
    <property type="term" value="C:cytoplasm"/>
    <property type="evidence" value="ECO:0007669"/>
    <property type="project" value="UniProtKB-SubCell"/>
</dbReference>
<dbReference type="HOGENOM" id="CLU_038287_0_0_1"/>
<reference evidence="5 6" key="1">
    <citation type="submission" date="2013-03" db="EMBL/GenBank/DDBJ databases">
        <title>The Genome Sequence of Phialophora europaea CBS 101466.</title>
        <authorList>
            <consortium name="The Broad Institute Genomics Platform"/>
            <person name="Cuomo C."/>
            <person name="de Hoog S."/>
            <person name="Gorbushina A."/>
            <person name="Walker B."/>
            <person name="Young S.K."/>
            <person name="Zeng Q."/>
            <person name="Gargeya S."/>
            <person name="Fitzgerald M."/>
            <person name="Haas B."/>
            <person name="Abouelleil A."/>
            <person name="Allen A.W."/>
            <person name="Alvarado L."/>
            <person name="Arachchi H.M."/>
            <person name="Berlin A.M."/>
            <person name="Chapman S.B."/>
            <person name="Gainer-Dewar J."/>
            <person name="Goldberg J."/>
            <person name="Griggs A."/>
            <person name="Gujja S."/>
            <person name="Hansen M."/>
            <person name="Howarth C."/>
            <person name="Imamovic A."/>
            <person name="Ireland A."/>
            <person name="Larimer J."/>
            <person name="McCowan C."/>
            <person name="Murphy C."/>
            <person name="Pearson M."/>
            <person name="Poon T.W."/>
            <person name="Priest M."/>
            <person name="Roberts A."/>
            <person name="Saif S."/>
            <person name="Shea T."/>
            <person name="Sisk P."/>
            <person name="Sykes S."/>
            <person name="Wortman J."/>
            <person name="Nusbaum C."/>
            <person name="Birren B."/>
        </authorList>
    </citation>
    <scope>NUCLEOTIDE SEQUENCE [LARGE SCALE GENOMIC DNA]</scope>
    <source>
        <strain evidence="5 6">CBS 101466</strain>
    </source>
</reference>
<dbReference type="VEuPathDB" id="FungiDB:HMPREF1541_08333"/>
<dbReference type="AlphaFoldDB" id="W2RLI7"/>
<evidence type="ECO:0000313" key="6">
    <source>
        <dbReference type="Proteomes" id="UP000030752"/>
    </source>
</evidence>
<evidence type="ECO:0000256" key="2">
    <source>
        <dbReference type="ARBA" id="ARBA00022490"/>
    </source>
</evidence>
<sequence>MALGKKYAGLPDLDVAPEIYETPALTDDASTTQTDTLRTDSPTPSDDNGGDERLIRERINTNSARQRFEPTVVSAKDVDFSGTIAAGGRRSYRTKSRRRRRRDYDDGSGSESEEETVSTRIARLKREAEEVRLELAKKDDGEFKDSVERQQGGETEEEGLEVLNKMLQGIEVPSGPTVNRKSEDDFLQSISTSQTAKPDAPKLDAKQSTSSQSSALPALAAFADRLTTLESALGLPSVSSPSQSVLPTLNTLSAQLSTLSTTLAPSGRFSQTSSGVPAAASSLDALQTRIRALTIEADKLTASRKAALSSLSDLHEARLRFNQTRQTRDRPASGVGANPAAIEKTEAGVHSDLFLSEQSSKITALYQVLPSITELQPLLPIVLERLRSLSIVHAGAAEARGELDDVVRRQSEMKAEVKRWREAVEATEKKMEEMRGEMKENVEVVGGLVKGVEERVKGLQK</sequence>